<dbReference type="OrthoDB" id="2418900at2759"/>
<dbReference type="EMBL" id="KL197757">
    <property type="protein sequence ID" value="KDQ50673.1"/>
    <property type="molecule type" value="Genomic_DNA"/>
</dbReference>
<evidence type="ECO:0000313" key="2">
    <source>
        <dbReference type="Proteomes" id="UP000027265"/>
    </source>
</evidence>
<accession>A0A067P6Z3</accession>
<keyword evidence="2" id="KW-1185">Reference proteome</keyword>
<evidence type="ECO:0000313" key="1">
    <source>
        <dbReference type="EMBL" id="KDQ50673.1"/>
    </source>
</evidence>
<protein>
    <submittedName>
        <fullName evidence="1">Uncharacterized protein</fullName>
    </submittedName>
</protein>
<feature type="non-terminal residue" evidence="1">
    <location>
        <position position="1"/>
    </location>
</feature>
<dbReference type="InParanoid" id="A0A067P6Z3"/>
<gene>
    <name evidence="1" type="ORF">JAAARDRAFT_141595</name>
</gene>
<dbReference type="InterPro" id="IPR041078">
    <property type="entry name" value="Plavaka"/>
</dbReference>
<dbReference type="Pfam" id="PF18759">
    <property type="entry name" value="Plavaka"/>
    <property type="match status" value="1"/>
</dbReference>
<dbReference type="AlphaFoldDB" id="A0A067P6Z3"/>
<dbReference type="Proteomes" id="UP000027265">
    <property type="component" value="Unassembled WGS sequence"/>
</dbReference>
<dbReference type="HOGENOM" id="CLU_006344_8_3_1"/>
<proteinExistence type="predicted"/>
<sequence>FSGSNSTYPVYLTIGNLPKSIHRRPSEHGTVLLGYLSADKIMGSHLFHESMHTILEPLHIAREKGVEMIYGDGSVASSS</sequence>
<organism evidence="1 2">
    <name type="scientific">Jaapia argillacea MUCL 33604</name>
    <dbReference type="NCBI Taxonomy" id="933084"/>
    <lineage>
        <taxon>Eukaryota</taxon>
        <taxon>Fungi</taxon>
        <taxon>Dikarya</taxon>
        <taxon>Basidiomycota</taxon>
        <taxon>Agaricomycotina</taxon>
        <taxon>Agaricomycetes</taxon>
        <taxon>Agaricomycetidae</taxon>
        <taxon>Jaapiales</taxon>
        <taxon>Jaapiaceae</taxon>
        <taxon>Jaapia</taxon>
    </lineage>
</organism>
<name>A0A067P6Z3_9AGAM</name>
<reference evidence="2" key="1">
    <citation type="journal article" date="2014" name="Proc. Natl. Acad. Sci. U.S.A.">
        <title>Extensive sampling of basidiomycete genomes demonstrates inadequacy of the white-rot/brown-rot paradigm for wood decay fungi.</title>
        <authorList>
            <person name="Riley R."/>
            <person name="Salamov A.A."/>
            <person name="Brown D.W."/>
            <person name="Nagy L.G."/>
            <person name="Floudas D."/>
            <person name="Held B.W."/>
            <person name="Levasseur A."/>
            <person name="Lombard V."/>
            <person name="Morin E."/>
            <person name="Otillar R."/>
            <person name="Lindquist E.A."/>
            <person name="Sun H."/>
            <person name="LaButti K.M."/>
            <person name="Schmutz J."/>
            <person name="Jabbour D."/>
            <person name="Luo H."/>
            <person name="Baker S.E."/>
            <person name="Pisabarro A.G."/>
            <person name="Walton J.D."/>
            <person name="Blanchette R.A."/>
            <person name="Henrissat B."/>
            <person name="Martin F."/>
            <person name="Cullen D."/>
            <person name="Hibbett D.S."/>
            <person name="Grigoriev I.V."/>
        </authorList>
    </citation>
    <scope>NUCLEOTIDE SEQUENCE [LARGE SCALE GENOMIC DNA]</scope>
    <source>
        <strain evidence="2">MUCL 33604</strain>
    </source>
</reference>